<evidence type="ECO:0000259" key="9">
    <source>
        <dbReference type="SMART" id="SM00602"/>
    </source>
</evidence>
<feature type="transmembrane region" description="Helical" evidence="8">
    <location>
        <begin position="903"/>
        <end position="921"/>
    </location>
</feature>
<keyword evidence="11" id="KW-1185">Reference proteome</keyword>
<evidence type="ECO:0000313" key="11">
    <source>
        <dbReference type="Proteomes" id="UP000472277"/>
    </source>
</evidence>
<dbReference type="GeneTree" id="ENSGT01030000234563"/>
<dbReference type="FunFam" id="3.30.60.270:FF:000001">
    <property type="entry name" value="Sortilin related VPS10 domain containing receptor 1"/>
    <property type="match status" value="1"/>
</dbReference>
<dbReference type="InterPro" id="IPR031777">
    <property type="entry name" value="Sortilin_C"/>
</dbReference>
<keyword evidence="5 8" id="KW-1133">Transmembrane helix</keyword>
<sequence length="966" mass="109688">CQAVHSVTELLYSAQLLTANGSLRKCNVILILTKLYDFHLGSVTESTLWRSTDYGSTYERMNDKVGSKTVLSYLYVCPSNKKKIMVLTDPEFESSVLISSDEGASYQKYRLSFYILSLLFHPTQEDWALAYSHDQKVSSMSFFHHSLLFDTVCIQYVTCQALICSEPNRNYPFPGYIDISSLVVQDDYMFIQVTRAGQASYYVSYQRDPFLKIKLPKYSLPKDLHIVSTDEHQVFAAVQEWNQNDTYNLYLSDTRGILFTLAMENVKTTRGLGGNQMLDLYEVAGIKGMLIANRRLDNQVKTYITYNKGRDWRLLQAPATDLAGNDIHCILPFCSLHLQLQTSENPYLSGSISTKASAPGIIVATGNIGSELSYNNVGMFISSDAGNNWRQIFEEEHNVWFLDKGGALVAVKQPTVPTRHLQISFDEGRQWTRHSFSLVPLFVDGMLVEAGTENQIMTFFGHFSHRSEWQLIKIDYKSIFNRKCTEGDYQTWHLHNKGEPCVMGQKQIYMKRRPGNYCMLGKDYAKVLSAESCICRAHDFECDYGYERRREGNCLPAFWFNPAVVSRSCSQGKNYLNSTGYRKVVSNNCIKGVKDMYTPRKQMCPNRAPKGLSLSTREGKLTADLHTNVTFLVHLDEVGLDGTAVSYSNLSWIEEGIRHVYKTAGIFRVSALAENTLGFDTTTLYLHVTCPVEHVQLLAPFVAIKNKEVNLTAVVWPIHSRTLNYFWWLGNSTEPVISLDGSISYTFTSEGMNTVTVQVSSANAILQDTKTIAVQEFFKSLLLSFSPNLDEYNPDVPEWRQDVGRVIKKALLQALGLPGCLLVAVFPGVPTAAELFLLPHKNQSEGRKKSEEELEQISEILASALNQNLVEFELKPGARVIVYITQLTLAPLVDSIPRHSSSAMLMLLSVVFLGLAVFLIYKFKRYVQYFMIISLNTIWQHCSNNLRRRWTPELNVRYIHRLINRF</sequence>
<comment type="subcellular location">
    <subcellularLocation>
        <location evidence="1">Membrane</location>
    </subcellularLocation>
</comment>
<dbReference type="SUPFAM" id="SSF49299">
    <property type="entry name" value="PKD domain"/>
    <property type="match status" value="2"/>
</dbReference>
<accession>A0A674AHW7</accession>
<protein>
    <submittedName>
        <fullName evidence="10">VPS10 domain-containing receptor SorCS3-like</fullName>
    </submittedName>
</protein>
<dbReference type="PANTHER" id="PTHR12106:SF10">
    <property type="entry name" value="VPS10 DOMAIN-CONTAINING RECEPTOR SORCS3"/>
    <property type="match status" value="1"/>
</dbReference>
<keyword evidence="2 8" id="KW-0812">Transmembrane</keyword>
<evidence type="ECO:0000256" key="6">
    <source>
        <dbReference type="ARBA" id="ARBA00023136"/>
    </source>
</evidence>
<name>A0A674AHW7_SALTR</name>
<dbReference type="Gene3D" id="2.60.40.10">
    <property type="entry name" value="Immunoglobulins"/>
    <property type="match status" value="1"/>
</dbReference>
<dbReference type="Ensembl" id="ENSSTUT00000062047.1">
    <property type="protein sequence ID" value="ENSSTUP00000059039.1"/>
    <property type="gene ID" value="ENSSTUG00000024658.1"/>
</dbReference>
<keyword evidence="7" id="KW-0325">Glycoprotein</keyword>
<organism evidence="10 11">
    <name type="scientific">Salmo trutta</name>
    <name type="common">Brown trout</name>
    <dbReference type="NCBI Taxonomy" id="8032"/>
    <lineage>
        <taxon>Eukaryota</taxon>
        <taxon>Metazoa</taxon>
        <taxon>Chordata</taxon>
        <taxon>Craniata</taxon>
        <taxon>Vertebrata</taxon>
        <taxon>Euteleostomi</taxon>
        <taxon>Actinopterygii</taxon>
        <taxon>Neopterygii</taxon>
        <taxon>Teleostei</taxon>
        <taxon>Protacanthopterygii</taxon>
        <taxon>Salmoniformes</taxon>
        <taxon>Salmonidae</taxon>
        <taxon>Salmoninae</taxon>
        <taxon>Salmo</taxon>
    </lineage>
</organism>
<gene>
    <name evidence="10" type="primary">LOC115147221</name>
</gene>
<evidence type="ECO:0000256" key="1">
    <source>
        <dbReference type="ARBA" id="ARBA00004370"/>
    </source>
</evidence>
<dbReference type="FunFam" id="2.10.70.80:FF:000001">
    <property type="entry name" value="Sortilin-related VPS10 domain-containing receptor 1"/>
    <property type="match status" value="1"/>
</dbReference>
<dbReference type="Proteomes" id="UP000472277">
    <property type="component" value="Chromosome 14"/>
</dbReference>
<dbReference type="Gene3D" id="3.30.60.270">
    <property type="match status" value="1"/>
</dbReference>
<dbReference type="Gene3D" id="2.10.70.80">
    <property type="match status" value="1"/>
</dbReference>
<evidence type="ECO:0000256" key="4">
    <source>
        <dbReference type="ARBA" id="ARBA00022737"/>
    </source>
</evidence>
<evidence type="ECO:0000256" key="7">
    <source>
        <dbReference type="ARBA" id="ARBA00023180"/>
    </source>
</evidence>
<keyword evidence="3" id="KW-0732">Signal</keyword>
<keyword evidence="4" id="KW-0677">Repeat</keyword>
<dbReference type="SMART" id="SM00602">
    <property type="entry name" value="VPS10"/>
    <property type="match status" value="1"/>
</dbReference>
<dbReference type="InterPro" id="IPR013783">
    <property type="entry name" value="Ig-like_fold"/>
</dbReference>
<dbReference type="InterPro" id="IPR006581">
    <property type="entry name" value="VPS10"/>
</dbReference>
<dbReference type="InterPro" id="IPR031778">
    <property type="entry name" value="Sortilin_N"/>
</dbReference>
<reference evidence="10" key="1">
    <citation type="submission" date="2025-08" db="UniProtKB">
        <authorList>
            <consortium name="Ensembl"/>
        </authorList>
    </citation>
    <scope>IDENTIFICATION</scope>
</reference>
<dbReference type="InterPro" id="IPR050310">
    <property type="entry name" value="VPS10-sortilin"/>
</dbReference>
<evidence type="ECO:0000256" key="5">
    <source>
        <dbReference type="ARBA" id="ARBA00022989"/>
    </source>
</evidence>
<evidence type="ECO:0000256" key="3">
    <source>
        <dbReference type="ARBA" id="ARBA00022729"/>
    </source>
</evidence>
<dbReference type="SUPFAM" id="SSF110296">
    <property type="entry name" value="Oligoxyloglucan reducing end-specific cellobiohydrolase"/>
    <property type="match status" value="1"/>
</dbReference>
<dbReference type="Pfam" id="PF15902">
    <property type="entry name" value="Sortilin-Vps10"/>
    <property type="match status" value="2"/>
</dbReference>
<dbReference type="Pfam" id="PF15901">
    <property type="entry name" value="Sortilin_C"/>
    <property type="match status" value="1"/>
</dbReference>
<dbReference type="GO" id="GO:0016020">
    <property type="term" value="C:membrane"/>
    <property type="evidence" value="ECO:0007669"/>
    <property type="project" value="UniProtKB-SubCell"/>
</dbReference>
<keyword evidence="6 8" id="KW-0472">Membrane</keyword>
<reference evidence="10" key="2">
    <citation type="submission" date="2025-09" db="UniProtKB">
        <authorList>
            <consortium name="Ensembl"/>
        </authorList>
    </citation>
    <scope>IDENTIFICATION</scope>
</reference>
<proteinExistence type="predicted"/>
<evidence type="ECO:0000313" key="10">
    <source>
        <dbReference type="Ensembl" id="ENSSTUP00000059039.1"/>
    </source>
</evidence>
<dbReference type="CDD" id="cd00146">
    <property type="entry name" value="PKD"/>
    <property type="match status" value="1"/>
</dbReference>
<feature type="domain" description="VPS10" evidence="9">
    <location>
        <begin position="37"/>
        <end position="609"/>
    </location>
</feature>
<dbReference type="AlphaFoldDB" id="A0A674AHW7"/>
<evidence type="ECO:0000256" key="8">
    <source>
        <dbReference type="SAM" id="Phobius"/>
    </source>
</evidence>
<evidence type="ECO:0000256" key="2">
    <source>
        <dbReference type="ARBA" id="ARBA00022692"/>
    </source>
</evidence>
<dbReference type="PANTHER" id="PTHR12106">
    <property type="entry name" value="SORTILIN RELATED"/>
    <property type="match status" value="1"/>
</dbReference>
<dbReference type="InterPro" id="IPR035986">
    <property type="entry name" value="PKD_dom_sf"/>
</dbReference>